<dbReference type="RefSeq" id="XP_011134613.1">
    <property type="nucleotide sequence ID" value="XM_011136311.1"/>
</dbReference>
<dbReference type="EMBL" id="AFNH02001188">
    <property type="protein sequence ID" value="EZG43777.1"/>
    <property type="molecule type" value="Genomic_DNA"/>
</dbReference>
<protein>
    <submittedName>
        <fullName evidence="6">COPI associated protein</fullName>
    </submittedName>
</protein>
<evidence type="ECO:0000256" key="3">
    <source>
        <dbReference type="ARBA" id="ARBA00022989"/>
    </source>
</evidence>
<gene>
    <name evidence="6" type="ORF">GNI_159440</name>
</gene>
<feature type="transmembrane region" description="Helical" evidence="5">
    <location>
        <begin position="92"/>
        <end position="113"/>
    </location>
</feature>
<evidence type="ECO:0000256" key="1">
    <source>
        <dbReference type="ARBA" id="ARBA00004141"/>
    </source>
</evidence>
<evidence type="ECO:0000256" key="4">
    <source>
        <dbReference type="ARBA" id="ARBA00023136"/>
    </source>
</evidence>
<keyword evidence="7" id="KW-1185">Reference proteome</keyword>
<dbReference type="OMA" id="MFNFFNM"/>
<evidence type="ECO:0000256" key="2">
    <source>
        <dbReference type="ARBA" id="ARBA00022692"/>
    </source>
</evidence>
<dbReference type="Pfam" id="PF08507">
    <property type="entry name" value="COPI_assoc"/>
    <property type="match status" value="1"/>
</dbReference>
<comment type="subcellular location">
    <subcellularLocation>
        <location evidence="1">Membrane</location>
        <topology evidence="1">Multi-pass membrane protein</topology>
    </subcellularLocation>
</comment>
<evidence type="ECO:0000313" key="7">
    <source>
        <dbReference type="Proteomes" id="UP000019763"/>
    </source>
</evidence>
<feature type="transmembrane region" description="Helical" evidence="5">
    <location>
        <begin position="125"/>
        <end position="144"/>
    </location>
</feature>
<reference evidence="6" key="1">
    <citation type="submission" date="2013-12" db="EMBL/GenBank/DDBJ databases">
        <authorList>
            <person name="Omoto C.K."/>
            <person name="Sibley D."/>
            <person name="Venepally P."/>
            <person name="Hadjithomas M."/>
            <person name="Karamycheva S."/>
            <person name="Brunk B."/>
            <person name="Roos D."/>
            <person name="Caler E."/>
            <person name="Lorenzi H."/>
        </authorList>
    </citation>
    <scope>NUCLEOTIDE SEQUENCE</scope>
</reference>
<evidence type="ECO:0000256" key="5">
    <source>
        <dbReference type="SAM" id="Phobius"/>
    </source>
</evidence>
<proteinExistence type="predicted"/>
<dbReference type="GeneID" id="22915532"/>
<feature type="transmembrane region" description="Helical" evidence="5">
    <location>
        <begin position="60"/>
        <end position="80"/>
    </location>
</feature>
<dbReference type="Proteomes" id="UP000019763">
    <property type="component" value="Unassembled WGS sequence"/>
</dbReference>
<keyword evidence="3 5" id="KW-1133">Transmembrane helix</keyword>
<sequence length="169" mass="18804">MNKNDWNAVLRDRPAFDVKGMREELEGPAPIRAFAALGGVAMCLASALGMLNVIKVVFNPVAYLLHLYLIAFGMSVIAIEGKTLGENSWKMFVYRWLPFTTVVGGKGLMYAFFGLLGLAYGFQDFLLFAAGCYMVAVGVVYCLIHTAKFESLNEKYAKSQYVTRSSMYY</sequence>
<dbReference type="InterPro" id="IPR013714">
    <property type="entry name" value="Golgi_TVP15"/>
</dbReference>
<name>A0A023AYN6_GRENI</name>
<accession>A0A023AYN6</accession>
<feature type="transmembrane region" description="Helical" evidence="5">
    <location>
        <begin position="31"/>
        <end position="54"/>
    </location>
</feature>
<organism evidence="6 7">
    <name type="scientific">Gregarina niphandrodes</name>
    <name type="common">Septate eugregarine</name>
    <dbReference type="NCBI Taxonomy" id="110365"/>
    <lineage>
        <taxon>Eukaryota</taxon>
        <taxon>Sar</taxon>
        <taxon>Alveolata</taxon>
        <taxon>Apicomplexa</taxon>
        <taxon>Conoidasida</taxon>
        <taxon>Gregarinasina</taxon>
        <taxon>Eugregarinorida</taxon>
        <taxon>Gregarinidae</taxon>
        <taxon>Gregarina</taxon>
    </lineage>
</organism>
<keyword evidence="2 5" id="KW-0812">Transmembrane</keyword>
<dbReference type="GO" id="GO:0016020">
    <property type="term" value="C:membrane"/>
    <property type="evidence" value="ECO:0007669"/>
    <property type="project" value="UniProtKB-SubCell"/>
</dbReference>
<comment type="caution">
    <text evidence="6">The sequence shown here is derived from an EMBL/GenBank/DDBJ whole genome shotgun (WGS) entry which is preliminary data.</text>
</comment>
<dbReference type="OrthoDB" id="423534at2759"/>
<dbReference type="VEuPathDB" id="CryptoDB:GNI_159440"/>
<dbReference type="AlphaFoldDB" id="A0A023AYN6"/>
<evidence type="ECO:0000313" key="6">
    <source>
        <dbReference type="EMBL" id="EZG43777.1"/>
    </source>
</evidence>
<keyword evidence="4 5" id="KW-0472">Membrane</keyword>